<evidence type="ECO:0000256" key="2">
    <source>
        <dbReference type="ARBA" id="ARBA00023180"/>
    </source>
</evidence>
<evidence type="ECO:0000256" key="1">
    <source>
        <dbReference type="ARBA" id="ARBA00022679"/>
    </source>
</evidence>
<reference evidence="5" key="1">
    <citation type="submission" date="2017-09" db="EMBL/GenBank/DDBJ databases">
        <title>FDA dAtabase for Regulatory Grade micrObial Sequences (FDA-ARGOS): Supporting development and validation of Infectious Disease Dx tests.</title>
        <authorList>
            <person name="Minogue T."/>
            <person name="Wolcott M."/>
            <person name="Wasieloski L."/>
            <person name="Aguilar W."/>
            <person name="Moore D."/>
            <person name="Tallon L.J."/>
            <person name="Sadzewicz L."/>
            <person name="Ott S."/>
            <person name="Zhao X."/>
            <person name="Nagaraj S."/>
            <person name="Vavikolanu K."/>
            <person name="Aluvathingal J."/>
            <person name="Nadendla S."/>
            <person name="Sichtig H."/>
        </authorList>
    </citation>
    <scope>NUCLEOTIDE SEQUENCE [LARGE SCALE GENOMIC DNA]</scope>
    <source>
        <strain evidence="5">FDAARGOS_388</strain>
    </source>
</reference>
<dbReference type="Gene3D" id="3.40.50.300">
    <property type="entry name" value="P-loop containing nucleotide triphosphate hydrolases"/>
    <property type="match status" value="1"/>
</dbReference>
<dbReference type="InterPro" id="IPR000863">
    <property type="entry name" value="Sulfotransferase_dom"/>
</dbReference>
<evidence type="ECO:0000313" key="4">
    <source>
        <dbReference type="EMBL" id="ATF81809.1"/>
    </source>
</evidence>
<keyword evidence="2" id="KW-0325">Glycoprotein</keyword>
<dbReference type="InterPro" id="IPR037359">
    <property type="entry name" value="NST/OST"/>
</dbReference>
<dbReference type="PANTHER" id="PTHR10605:SF56">
    <property type="entry name" value="BIFUNCTIONAL HEPARAN SULFATE N-DEACETYLASE_N-SULFOTRANSFERASE"/>
    <property type="match status" value="1"/>
</dbReference>
<accession>A0ABM6P3Y7</accession>
<feature type="domain" description="Sulfotransferase" evidence="3">
    <location>
        <begin position="44"/>
        <end position="215"/>
    </location>
</feature>
<dbReference type="Pfam" id="PF00685">
    <property type="entry name" value="Sulfotransfer_1"/>
    <property type="match status" value="1"/>
</dbReference>
<dbReference type="PANTHER" id="PTHR10605">
    <property type="entry name" value="HEPARAN SULFATE SULFOTRANSFERASE"/>
    <property type="match status" value="1"/>
</dbReference>
<evidence type="ECO:0000313" key="5">
    <source>
        <dbReference type="Proteomes" id="UP000218103"/>
    </source>
</evidence>
<dbReference type="EMBL" id="CP023521">
    <property type="protein sequence ID" value="ATF81809.1"/>
    <property type="molecule type" value="Genomic_DNA"/>
</dbReference>
<dbReference type="SUPFAM" id="SSF52540">
    <property type="entry name" value="P-loop containing nucleoside triphosphate hydrolases"/>
    <property type="match status" value="1"/>
</dbReference>
<gene>
    <name evidence="4" type="ORF">CO711_31360</name>
</gene>
<dbReference type="Proteomes" id="UP000218103">
    <property type="component" value="Chromosome 2"/>
</dbReference>
<keyword evidence="5" id="KW-1185">Reference proteome</keyword>
<dbReference type="InterPro" id="IPR027417">
    <property type="entry name" value="P-loop_NTPase"/>
</dbReference>
<proteinExistence type="predicted"/>
<evidence type="ECO:0000259" key="3">
    <source>
        <dbReference type="Pfam" id="PF00685"/>
    </source>
</evidence>
<sequence length="271" mass="30532">MMRWPMLGGVSHTLRVESARSQNVSFDNYSKATAGLLMLKFLGIGAQKCGTTWLYHALSRHPSVAFPGGKEVHFWDVHRARGLAWYSDIFSDATRTNGDITPAYSFLPLDVIREVGAFAPDLRLIYMIRDPRERAWSSARMALARAEMTHEEASDEWFIDHFRSSGSLGRGDYESCIRNWRSVFGAERLLVVRYESLAEDAVAVANCCLAHLGVSGARFGEEDRAVLQERKFEGDGVPLRPSLRRILDALYSERVSSLGRYLGEDFSAWQS</sequence>
<name>A0ABM6P3Y7_BURCE</name>
<protein>
    <recommendedName>
        <fullName evidence="3">Sulfotransferase domain-containing protein</fullName>
    </recommendedName>
</protein>
<keyword evidence="1" id="KW-0808">Transferase</keyword>
<organism evidence="4 5">
    <name type="scientific">Burkholderia cepacia</name>
    <name type="common">Pseudomonas cepacia</name>
    <dbReference type="NCBI Taxonomy" id="292"/>
    <lineage>
        <taxon>Bacteria</taxon>
        <taxon>Pseudomonadati</taxon>
        <taxon>Pseudomonadota</taxon>
        <taxon>Betaproteobacteria</taxon>
        <taxon>Burkholderiales</taxon>
        <taxon>Burkholderiaceae</taxon>
        <taxon>Burkholderia</taxon>
        <taxon>Burkholderia cepacia complex</taxon>
    </lineage>
</organism>